<accession>A0AAV4TY62</accession>
<keyword evidence="1" id="KW-0812">Transmembrane</keyword>
<keyword evidence="1" id="KW-1133">Transmembrane helix</keyword>
<dbReference type="AlphaFoldDB" id="A0AAV4TY62"/>
<organism evidence="2 3">
    <name type="scientific">Caerostris extrusa</name>
    <name type="common">Bark spider</name>
    <name type="synonym">Caerostris bankana</name>
    <dbReference type="NCBI Taxonomy" id="172846"/>
    <lineage>
        <taxon>Eukaryota</taxon>
        <taxon>Metazoa</taxon>
        <taxon>Ecdysozoa</taxon>
        <taxon>Arthropoda</taxon>
        <taxon>Chelicerata</taxon>
        <taxon>Arachnida</taxon>
        <taxon>Araneae</taxon>
        <taxon>Araneomorphae</taxon>
        <taxon>Entelegynae</taxon>
        <taxon>Araneoidea</taxon>
        <taxon>Araneidae</taxon>
        <taxon>Caerostris</taxon>
    </lineage>
</organism>
<comment type="caution">
    <text evidence="2">The sequence shown here is derived from an EMBL/GenBank/DDBJ whole genome shotgun (WGS) entry which is preliminary data.</text>
</comment>
<evidence type="ECO:0000313" key="3">
    <source>
        <dbReference type="Proteomes" id="UP001054945"/>
    </source>
</evidence>
<dbReference type="EMBL" id="BPLR01011989">
    <property type="protein sequence ID" value="GIY50516.1"/>
    <property type="molecule type" value="Genomic_DNA"/>
</dbReference>
<keyword evidence="1" id="KW-0472">Membrane</keyword>
<sequence>MSKSLLRVNEARTLPVIFLASGDLMVSLSYQFRIGRSTAPPNTGSQYHDYKGGFSIILLAIIVTVVSLNTVPLAKPLNVTN</sequence>
<reference evidence="2 3" key="1">
    <citation type="submission" date="2021-06" db="EMBL/GenBank/DDBJ databases">
        <title>Caerostris extrusa draft genome.</title>
        <authorList>
            <person name="Kono N."/>
            <person name="Arakawa K."/>
        </authorList>
    </citation>
    <scope>NUCLEOTIDE SEQUENCE [LARGE SCALE GENOMIC DNA]</scope>
</reference>
<name>A0AAV4TY62_CAEEX</name>
<keyword evidence="3" id="KW-1185">Reference proteome</keyword>
<evidence type="ECO:0000256" key="1">
    <source>
        <dbReference type="SAM" id="Phobius"/>
    </source>
</evidence>
<feature type="transmembrane region" description="Helical" evidence="1">
    <location>
        <begin position="52"/>
        <end position="74"/>
    </location>
</feature>
<evidence type="ECO:0000313" key="2">
    <source>
        <dbReference type="EMBL" id="GIY50516.1"/>
    </source>
</evidence>
<gene>
    <name evidence="2" type="ORF">CEXT_707121</name>
</gene>
<dbReference type="Proteomes" id="UP001054945">
    <property type="component" value="Unassembled WGS sequence"/>
</dbReference>
<protein>
    <submittedName>
        <fullName evidence="2">Uncharacterized protein</fullName>
    </submittedName>
</protein>
<proteinExistence type="predicted"/>